<dbReference type="AlphaFoldDB" id="A0A4C1T9U2"/>
<name>A0A4C1T9U2_EUMVA</name>
<evidence type="ECO:0000313" key="2">
    <source>
        <dbReference type="Proteomes" id="UP000299102"/>
    </source>
</evidence>
<accession>A0A4C1T9U2</accession>
<reference evidence="1 2" key="1">
    <citation type="journal article" date="2019" name="Commun. Biol.">
        <title>The bagworm genome reveals a unique fibroin gene that provides high tensile strength.</title>
        <authorList>
            <person name="Kono N."/>
            <person name="Nakamura H."/>
            <person name="Ohtoshi R."/>
            <person name="Tomita M."/>
            <person name="Numata K."/>
            <person name="Arakawa K."/>
        </authorList>
    </citation>
    <scope>NUCLEOTIDE SEQUENCE [LARGE SCALE GENOMIC DNA]</scope>
</reference>
<proteinExistence type="predicted"/>
<protein>
    <submittedName>
        <fullName evidence="1">Uncharacterized protein</fullName>
    </submittedName>
</protein>
<sequence length="132" mass="15263">MQCSSFTHSHATINRYIKRHSLRSAHENDDVTWLGETDVDLQQNTMPTVDFQDNYPLKCKCLCLTDPPYLYVFMTILRTSSMTKHENVRSARVRFHRHLPTPPTRMSLAGGGEMEIDLHKEPARRPETGYGE</sequence>
<dbReference type="Proteomes" id="UP000299102">
    <property type="component" value="Unassembled WGS sequence"/>
</dbReference>
<dbReference type="EMBL" id="BGZK01000045">
    <property type="protein sequence ID" value="GBP11212.1"/>
    <property type="molecule type" value="Genomic_DNA"/>
</dbReference>
<organism evidence="1 2">
    <name type="scientific">Eumeta variegata</name>
    <name type="common">Bagworm moth</name>
    <name type="synonym">Eumeta japonica</name>
    <dbReference type="NCBI Taxonomy" id="151549"/>
    <lineage>
        <taxon>Eukaryota</taxon>
        <taxon>Metazoa</taxon>
        <taxon>Ecdysozoa</taxon>
        <taxon>Arthropoda</taxon>
        <taxon>Hexapoda</taxon>
        <taxon>Insecta</taxon>
        <taxon>Pterygota</taxon>
        <taxon>Neoptera</taxon>
        <taxon>Endopterygota</taxon>
        <taxon>Lepidoptera</taxon>
        <taxon>Glossata</taxon>
        <taxon>Ditrysia</taxon>
        <taxon>Tineoidea</taxon>
        <taxon>Psychidae</taxon>
        <taxon>Oiketicinae</taxon>
        <taxon>Eumeta</taxon>
    </lineage>
</organism>
<evidence type="ECO:0000313" key="1">
    <source>
        <dbReference type="EMBL" id="GBP11212.1"/>
    </source>
</evidence>
<comment type="caution">
    <text evidence="1">The sequence shown here is derived from an EMBL/GenBank/DDBJ whole genome shotgun (WGS) entry which is preliminary data.</text>
</comment>
<keyword evidence="2" id="KW-1185">Reference proteome</keyword>
<gene>
    <name evidence="1" type="ORF">EVAR_6033_1</name>
</gene>